<organism evidence="2 3">
    <name type="scientific">Streptomyces kanamyceticus</name>
    <dbReference type="NCBI Taxonomy" id="1967"/>
    <lineage>
        <taxon>Bacteria</taxon>
        <taxon>Bacillati</taxon>
        <taxon>Actinomycetota</taxon>
        <taxon>Actinomycetes</taxon>
        <taxon>Kitasatosporales</taxon>
        <taxon>Streptomycetaceae</taxon>
        <taxon>Streptomyces</taxon>
    </lineage>
</organism>
<evidence type="ECO:0000313" key="2">
    <source>
        <dbReference type="EMBL" id="QEU94534.1"/>
    </source>
</evidence>
<accession>A0A5J6GJD4</accession>
<keyword evidence="3" id="KW-1185">Reference proteome</keyword>
<dbReference type="AlphaFoldDB" id="A0A5J6GJD4"/>
<name>A0A5J6GJD4_STRKN</name>
<dbReference type="Gene3D" id="3.40.50.360">
    <property type="match status" value="1"/>
</dbReference>
<dbReference type="InterPro" id="IPR029039">
    <property type="entry name" value="Flavoprotein-like_sf"/>
</dbReference>
<dbReference type="Pfam" id="PF03358">
    <property type="entry name" value="FMN_red"/>
    <property type="match status" value="1"/>
</dbReference>
<sequence>MTETTAPSAVIESASAVTEFASAADSESAAAPLRVAVVIGSNREGRFGPVVAEWLLARVRERTDLVVDVVDLADADLPTSLSFNPSDAVSAELAKVTPKLAAADAFIVLTPEYNHSYPASLKSLIDWHGAEWQAKPVALVSYGGLSGGLRAVEHLRPVLAELHAVTIRDTVSFHNAGALFDAEGNHQDPAGADAAAKTMLDQLAWWAWALRSAKEVRPYGS</sequence>
<evidence type="ECO:0000259" key="1">
    <source>
        <dbReference type="Pfam" id="PF03358"/>
    </source>
</evidence>
<dbReference type="InterPro" id="IPR005025">
    <property type="entry name" value="FMN_Rdtase-like_dom"/>
</dbReference>
<dbReference type="Proteomes" id="UP000325529">
    <property type="component" value="Chromosome"/>
</dbReference>
<dbReference type="PANTHER" id="PTHR30543:SF21">
    <property type="entry name" value="NAD(P)H-DEPENDENT FMN REDUCTASE LOT6"/>
    <property type="match status" value="1"/>
</dbReference>
<gene>
    <name evidence="2" type="ORF">CP970_29810</name>
</gene>
<dbReference type="GO" id="GO:0016491">
    <property type="term" value="F:oxidoreductase activity"/>
    <property type="evidence" value="ECO:0007669"/>
    <property type="project" value="InterPro"/>
</dbReference>
<dbReference type="GO" id="GO:0005829">
    <property type="term" value="C:cytosol"/>
    <property type="evidence" value="ECO:0007669"/>
    <property type="project" value="TreeGrafter"/>
</dbReference>
<dbReference type="EMBL" id="CP023699">
    <property type="protein sequence ID" value="QEU94534.1"/>
    <property type="molecule type" value="Genomic_DNA"/>
</dbReference>
<feature type="domain" description="NADPH-dependent FMN reductase-like" evidence="1">
    <location>
        <begin position="34"/>
        <end position="176"/>
    </location>
</feature>
<proteinExistence type="predicted"/>
<reference evidence="2 3" key="1">
    <citation type="submission" date="2017-09" db="EMBL/GenBank/DDBJ databases">
        <authorList>
            <person name="Lee N."/>
            <person name="Cho B.-K."/>
        </authorList>
    </citation>
    <scope>NUCLEOTIDE SEQUENCE [LARGE SCALE GENOMIC DNA]</scope>
    <source>
        <strain evidence="2 3">ATCC 12853</strain>
    </source>
</reference>
<dbReference type="RefSeq" id="WP_055556991.1">
    <property type="nucleotide sequence ID" value="NZ_CP023699.1"/>
</dbReference>
<dbReference type="GO" id="GO:0010181">
    <property type="term" value="F:FMN binding"/>
    <property type="evidence" value="ECO:0007669"/>
    <property type="project" value="TreeGrafter"/>
</dbReference>
<protein>
    <submittedName>
        <fullName evidence="2">NADPH-dependent oxidoreductase</fullName>
    </submittedName>
</protein>
<dbReference type="KEGG" id="ska:CP970_29810"/>
<dbReference type="OrthoDB" id="9812295at2"/>
<dbReference type="SUPFAM" id="SSF52218">
    <property type="entry name" value="Flavoproteins"/>
    <property type="match status" value="1"/>
</dbReference>
<dbReference type="InterPro" id="IPR050712">
    <property type="entry name" value="NAD(P)H-dep_reductase"/>
</dbReference>
<dbReference type="PANTHER" id="PTHR30543">
    <property type="entry name" value="CHROMATE REDUCTASE"/>
    <property type="match status" value="1"/>
</dbReference>
<evidence type="ECO:0000313" key="3">
    <source>
        <dbReference type="Proteomes" id="UP000325529"/>
    </source>
</evidence>